<reference evidence="1 2" key="1">
    <citation type="submission" date="2024-03" db="EMBL/GenBank/DDBJ databases">
        <authorList>
            <person name="Gkanogiannis A."/>
            <person name="Becerra Lopez-Lavalle L."/>
        </authorList>
    </citation>
    <scope>NUCLEOTIDE SEQUENCE [LARGE SCALE GENOMIC DNA]</scope>
</reference>
<keyword evidence="2" id="KW-1185">Reference proteome</keyword>
<gene>
    <name evidence="1" type="ORF">CITCOLO1_LOCUS698</name>
</gene>
<evidence type="ECO:0000313" key="1">
    <source>
        <dbReference type="EMBL" id="CAK9309159.1"/>
    </source>
</evidence>
<proteinExistence type="predicted"/>
<sequence>MEFKNPYIGIRVAVQGKSNKMTQRQLLESDEEFERTLIEVREDLQMLPEIDKAVKEIMDNMNRLLQQMEE</sequence>
<accession>A0ABP0XMQ4</accession>
<organism evidence="1 2">
    <name type="scientific">Citrullus colocynthis</name>
    <name type="common">colocynth</name>
    <dbReference type="NCBI Taxonomy" id="252529"/>
    <lineage>
        <taxon>Eukaryota</taxon>
        <taxon>Viridiplantae</taxon>
        <taxon>Streptophyta</taxon>
        <taxon>Embryophyta</taxon>
        <taxon>Tracheophyta</taxon>
        <taxon>Spermatophyta</taxon>
        <taxon>Magnoliopsida</taxon>
        <taxon>eudicotyledons</taxon>
        <taxon>Gunneridae</taxon>
        <taxon>Pentapetalae</taxon>
        <taxon>rosids</taxon>
        <taxon>fabids</taxon>
        <taxon>Cucurbitales</taxon>
        <taxon>Cucurbitaceae</taxon>
        <taxon>Benincaseae</taxon>
        <taxon>Citrullus</taxon>
    </lineage>
</organism>
<dbReference type="EMBL" id="OZ021735">
    <property type="protein sequence ID" value="CAK9309159.1"/>
    <property type="molecule type" value="Genomic_DNA"/>
</dbReference>
<dbReference type="Proteomes" id="UP001642487">
    <property type="component" value="Chromosome 1"/>
</dbReference>
<evidence type="ECO:0000313" key="2">
    <source>
        <dbReference type="Proteomes" id="UP001642487"/>
    </source>
</evidence>
<name>A0ABP0XMQ4_9ROSI</name>
<protein>
    <submittedName>
        <fullName evidence="1">Uncharacterized protein</fullName>
    </submittedName>
</protein>